<dbReference type="Proteomes" id="UP001175353">
    <property type="component" value="Unassembled WGS sequence"/>
</dbReference>
<feature type="compositionally biased region" description="Basic and acidic residues" evidence="1">
    <location>
        <begin position="17"/>
        <end position="28"/>
    </location>
</feature>
<evidence type="ECO:0000313" key="2">
    <source>
        <dbReference type="EMBL" id="KAK0323937.1"/>
    </source>
</evidence>
<organism evidence="2 4">
    <name type="scientific">Friedmanniomyces endolithicus</name>
    <dbReference type="NCBI Taxonomy" id="329885"/>
    <lineage>
        <taxon>Eukaryota</taxon>
        <taxon>Fungi</taxon>
        <taxon>Dikarya</taxon>
        <taxon>Ascomycota</taxon>
        <taxon>Pezizomycotina</taxon>
        <taxon>Dothideomycetes</taxon>
        <taxon>Dothideomycetidae</taxon>
        <taxon>Mycosphaerellales</taxon>
        <taxon>Teratosphaeriaceae</taxon>
        <taxon>Friedmanniomyces</taxon>
    </lineage>
</organism>
<dbReference type="PROSITE" id="PS50216">
    <property type="entry name" value="DHHC"/>
    <property type="match status" value="1"/>
</dbReference>
<dbReference type="EMBL" id="JAUJLE010000009">
    <property type="protein sequence ID" value="KAK1011693.1"/>
    <property type="molecule type" value="Genomic_DNA"/>
</dbReference>
<gene>
    <name evidence="2" type="ORF">LTR82_005057</name>
    <name evidence="3" type="ORF">LTR91_002165</name>
</gene>
<dbReference type="EMBL" id="JASUXU010000011">
    <property type="protein sequence ID" value="KAK0323937.1"/>
    <property type="molecule type" value="Genomic_DNA"/>
</dbReference>
<feature type="compositionally biased region" description="Basic and acidic residues" evidence="1">
    <location>
        <begin position="295"/>
        <end position="306"/>
    </location>
</feature>
<evidence type="ECO:0000313" key="4">
    <source>
        <dbReference type="Proteomes" id="UP001168146"/>
    </source>
</evidence>
<evidence type="ECO:0000256" key="1">
    <source>
        <dbReference type="SAM" id="MobiDB-lite"/>
    </source>
</evidence>
<accession>A0AAN6FTL2</accession>
<protein>
    <submittedName>
        <fullName evidence="2">Uncharacterized protein</fullName>
    </submittedName>
</protein>
<reference evidence="2" key="1">
    <citation type="submission" date="2021-12" db="EMBL/GenBank/DDBJ databases">
        <title>Black yeast isolated from Biological Soil Crust.</title>
        <authorList>
            <person name="Kurbessoian T."/>
        </authorList>
    </citation>
    <scope>NUCLEOTIDE SEQUENCE</scope>
    <source>
        <strain evidence="2">CCFEE 5208</strain>
    </source>
</reference>
<proteinExistence type="predicted"/>
<dbReference type="Proteomes" id="UP001168146">
    <property type="component" value="Unassembled WGS sequence"/>
</dbReference>
<name>A0AAN6FTL2_9PEZI</name>
<keyword evidence="5" id="KW-1185">Reference proteome</keyword>
<feature type="region of interest" description="Disordered" evidence="1">
    <location>
        <begin position="271"/>
        <end position="306"/>
    </location>
</feature>
<sequence length="325" mass="36569">MAGTKRKANSYPWMGEDDARPKAKKFRPEERVVTEVPPARISTLLLQLTQKISSSRPPTYQRAHIPVAALLAATRIAGRGCNAKCKCRGDCDNHLTKLVKELGSGDLIPTPCFRDVIACKGYSIEQLRSTLMGTAEGDMISPPTGDPFECSLYDDYLERWASSWKKMKAEDKPAHVRKLIAYALFEPQEGNDGLPSERSWSWSFCRDTWEEPDCTWHCELCKECRDWREWHCGECKKCIHGVSSSCEGCGGVSGMYNDPQAMERTEALPRGDFEDDFGSEGQGAGEGARENVQNRGDEGERWSDREHRVRKTAVEAWCLDQAHIL</sequence>
<dbReference type="AlphaFoldDB" id="A0AAN6FTL2"/>
<comment type="caution">
    <text evidence="2">The sequence shown here is derived from an EMBL/GenBank/DDBJ whole genome shotgun (WGS) entry which is preliminary data.</text>
</comment>
<evidence type="ECO:0000313" key="3">
    <source>
        <dbReference type="EMBL" id="KAK1011693.1"/>
    </source>
</evidence>
<reference evidence="3" key="2">
    <citation type="submission" date="2023-06" db="EMBL/GenBank/DDBJ databases">
        <title>Black Yeasts Isolated from many extreme environments.</title>
        <authorList>
            <person name="Coleine C."/>
            <person name="Stajich J.E."/>
            <person name="Selbmann L."/>
        </authorList>
    </citation>
    <scope>NUCLEOTIDE SEQUENCE</scope>
    <source>
        <strain evidence="3">CCFEE 5200</strain>
    </source>
</reference>
<feature type="region of interest" description="Disordered" evidence="1">
    <location>
        <begin position="1"/>
        <end position="28"/>
    </location>
</feature>
<evidence type="ECO:0000313" key="5">
    <source>
        <dbReference type="Proteomes" id="UP001175353"/>
    </source>
</evidence>